<evidence type="ECO:0000256" key="1">
    <source>
        <dbReference type="SAM" id="Coils"/>
    </source>
</evidence>
<proteinExistence type="predicted"/>
<keyword evidence="1" id="KW-0175">Coiled coil</keyword>
<sequence length="292" mass="33052">MIIISKTPKMDVLAAIDRERALAQGMLDTLTLLKDSGPEALAKVEGLVEKNAVLNSIQKELKRTIAPSESLLHALEEALNNLVMWLPKLRVRIEKSKTTVYDAETLTFKEKGILDVVSSVNFYTRYGSMVLDILFTQAHKEVALNSYLNKVDFNFFNDTAKYFVRLTIKFNDSVSNLDEMISDLSDELFDGMSEQIIRGQLGDKGVSVQHNLAPHELNPLYWYKNMVMKKDVASIASSHEKIEMLAAKIARLNNQRTGQQDPALERAIETYQNEIIKNQAKILNIEARYNGK</sequence>
<name>A0AAU8KZ59_9CAUD</name>
<organism evidence="2">
    <name type="scientific">Pantoea phage Survivor</name>
    <dbReference type="NCBI Taxonomy" id="3232176"/>
    <lineage>
        <taxon>Viruses</taxon>
        <taxon>Duplodnaviria</taxon>
        <taxon>Heunggongvirae</taxon>
        <taxon>Uroviricota</taxon>
        <taxon>Caudoviricetes</taxon>
    </lineage>
</organism>
<evidence type="ECO:0008006" key="3">
    <source>
        <dbReference type="Google" id="ProtNLM"/>
    </source>
</evidence>
<reference evidence="2" key="1">
    <citation type="submission" date="2024-06" db="EMBL/GenBank/DDBJ databases">
        <authorList>
            <person name="Gannavaram S."/>
            <person name="Nemani S."/>
            <person name="Datta M."/>
            <person name="Picchiottino A."/>
            <person name="Mereddy A."/>
            <person name="Gannavaram N."/>
            <person name="Honeycutt C."/>
            <person name="Tran D."/>
            <person name="Choi K."/>
            <person name="Srinivasan K."/>
            <person name="Johnson A."/>
        </authorList>
    </citation>
    <scope>NUCLEOTIDE SEQUENCE</scope>
</reference>
<accession>A0AAU8KZ59</accession>
<dbReference type="EMBL" id="PP885733">
    <property type="protein sequence ID" value="XCN28211.1"/>
    <property type="molecule type" value="Genomic_DNA"/>
</dbReference>
<evidence type="ECO:0000313" key="2">
    <source>
        <dbReference type="EMBL" id="XCN28211.1"/>
    </source>
</evidence>
<feature type="coiled-coil region" evidence="1">
    <location>
        <begin position="235"/>
        <end position="288"/>
    </location>
</feature>
<protein>
    <recommendedName>
        <fullName evidence="3">Virion structural protein</fullName>
    </recommendedName>
</protein>